<dbReference type="InterPro" id="IPR017871">
    <property type="entry name" value="ABC_transporter-like_CS"/>
</dbReference>
<evidence type="ECO:0000256" key="3">
    <source>
        <dbReference type="ARBA" id="ARBA00022741"/>
    </source>
</evidence>
<reference evidence="7" key="1">
    <citation type="submission" date="2023-08" db="EMBL/GenBank/DDBJ databases">
        <title>Rhodospirillaceae gen. nov., a novel taxon isolated from the Yangtze River Yuezi River estuary sludge.</title>
        <authorList>
            <person name="Ruan L."/>
        </authorList>
    </citation>
    <scope>NUCLEOTIDE SEQUENCE [LARGE SCALE GENOMIC DNA]</scope>
    <source>
        <strain evidence="7">R-7</strain>
    </source>
</reference>
<evidence type="ECO:0000259" key="5">
    <source>
        <dbReference type="PROSITE" id="PS50893"/>
    </source>
</evidence>
<gene>
    <name evidence="6" type="ORF">Q8A70_04955</name>
</gene>
<dbReference type="PANTHER" id="PTHR42788:SF13">
    <property type="entry name" value="ALIPHATIC SULFONATES IMPORT ATP-BINDING PROTEIN SSUB"/>
    <property type="match status" value="1"/>
</dbReference>
<dbReference type="InterPro" id="IPR027417">
    <property type="entry name" value="P-loop_NTPase"/>
</dbReference>
<dbReference type="Gene3D" id="3.40.50.300">
    <property type="entry name" value="P-loop containing nucleotide triphosphate hydrolases"/>
    <property type="match status" value="1"/>
</dbReference>
<dbReference type="SUPFAM" id="SSF52540">
    <property type="entry name" value="P-loop containing nucleoside triphosphate hydrolases"/>
    <property type="match status" value="1"/>
</dbReference>
<dbReference type="RefSeq" id="WP_379954410.1">
    <property type="nucleotide sequence ID" value="NZ_JAUYVI010000002.1"/>
</dbReference>
<organism evidence="6 7">
    <name type="scientific">Dongia sedimenti</name>
    <dbReference type="NCBI Taxonomy" id="3064282"/>
    <lineage>
        <taxon>Bacteria</taxon>
        <taxon>Pseudomonadati</taxon>
        <taxon>Pseudomonadota</taxon>
        <taxon>Alphaproteobacteria</taxon>
        <taxon>Rhodospirillales</taxon>
        <taxon>Dongiaceae</taxon>
        <taxon>Dongia</taxon>
    </lineage>
</organism>
<dbReference type="Pfam" id="PF00005">
    <property type="entry name" value="ABC_tran"/>
    <property type="match status" value="1"/>
</dbReference>
<comment type="similarity">
    <text evidence="1">Belongs to the ABC transporter superfamily.</text>
</comment>
<evidence type="ECO:0000256" key="2">
    <source>
        <dbReference type="ARBA" id="ARBA00022448"/>
    </source>
</evidence>
<feature type="domain" description="ABC transporter" evidence="5">
    <location>
        <begin position="3"/>
        <end position="235"/>
    </location>
</feature>
<evidence type="ECO:0000313" key="7">
    <source>
        <dbReference type="Proteomes" id="UP001230156"/>
    </source>
</evidence>
<dbReference type="PROSITE" id="PS50893">
    <property type="entry name" value="ABC_TRANSPORTER_2"/>
    <property type="match status" value="1"/>
</dbReference>
<dbReference type="EMBL" id="JAUYVI010000002">
    <property type="protein sequence ID" value="MDQ7246999.1"/>
    <property type="molecule type" value="Genomic_DNA"/>
</dbReference>
<dbReference type="InterPro" id="IPR003439">
    <property type="entry name" value="ABC_transporter-like_ATP-bd"/>
</dbReference>
<dbReference type="GO" id="GO:0005524">
    <property type="term" value="F:ATP binding"/>
    <property type="evidence" value="ECO:0007669"/>
    <property type="project" value="UniProtKB-KW"/>
</dbReference>
<keyword evidence="2" id="KW-0813">Transport</keyword>
<evidence type="ECO:0000256" key="4">
    <source>
        <dbReference type="ARBA" id="ARBA00022840"/>
    </source>
</evidence>
<evidence type="ECO:0000313" key="6">
    <source>
        <dbReference type="EMBL" id="MDQ7246999.1"/>
    </source>
</evidence>
<keyword evidence="4 6" id="KW-0067">ATP-binding</keyword>
<dbReference type="PANTHER" id="PTHR42788">
    <property type="entry name" value="TAURINE IMPORT ATP-BINDING PROTEIN-RELATED"/>
    <property type="match status" value="1"/>
</dbReference>
<name>A0ABU0YH01_9PROT</name>
<dbReference type="InterPro" id="IPR050166">
    <property type="entry name" value="ABC_transporter_ATP-bind"/>
</dbReference>
<keyword evidence="7" id="KW-1185">Reference proteome</keyword>
<keyword evidence="3" id="KW-0547">Nucleotide-binding</keyword>
<sequence>MRLKLERIGKTFPGPKGGTVEAIRDVSFEVGGNEVCVLLGPSGCGKSTILRMVAGLDRPSSGTITLDGRVIDGPGRDRGMVFQAYTSFDWLTVRQNVEYGLRLRGVAASERRDRAAHFIDLVHLTKFADSYPKVLSGGMKQRVAIARTLANDPEILLMDEPFGALDAETRWHMQELSIAIAEETGKTILMVTHDIEESIFMADRIIFLSRHPGTVAANIVPAFKQGRRWSRKEDVLELPGYAELERDIMRLMRQQAGAETEAA</sequence>
<proteinExistence type="inferred from homology"/>
<protein>
    <submittedName>
        <fullName evidence="6">ABC transporter ATP-binding protein</fullName>
    </submittedName>
</protein>
<dbReference type="InterPro" id="IPR003593">
    <property type="entry name" value="AAA+_ATPase"/>
</dbReference>
<dbReference type="Proteomes" id="UP001230156">
    <property type="component" value="Unassembled WGS sequence"/>
</dbReference>
<accession>A0ABU0YH01</accession>
<evidence type="ECO:0000256" key="1">
    <source>
        <dbReference type="ARBA" id="ARBA00005417"/>
    </source>
</evidence>
<dbReference type="PROSITE" id="PS00211">
    <property type="entry name" value="ABC_TRANSPORTER_1"/>
    <property type="match status" value="1"/>
</dbReference>
<dbReference type="SMART" id="SM00382">
    <property type="entry name" value="AAA"/>
    <property type="match status" value="1"/>
</dbReference>
<dbReference type="CDD" id="cd03293">
    <property type="entry name" value="ABC_NrtD_SsuB_transporters"/>
    <property type="match status" value="1"/>
</dbReference>
<comment type="caution">
    <text evidence="6">The sequence shown here is derived from an EMBL/GenBank/DDBJ whole genome shotgun (WGS) entry which is preliminary data.</text>
</comment>